<evidence type="ECO:0000313" key="2">
    <source>
        <dbReference type="EMBL" id="MFO3704649.1"/>
    </source>
</evidence>
<gene>
    <name evidence="2" type="ORF">ACI6Q5_06600</name>
    <name evidence="3" type="ORF">XcodCFBP4690_02325</name>
</gene>
<sequence length="69" mass="7397">MQLTPYIDRQIFTFAMSMHGTPDPDTNEDEIPLEEQPPQKGGLRDEVGELEKADDSALPGRVGGGLAGG</sequence>
<reference evidence="2 5" key="2">
    <citation type="submission" date="2024-11" db="EMBL/GenBank/DDBJ databases">
        <title>Genome sequencing of Xanthomonas codiaei.</title>
        <authorList>
            <person name="Studholme D.J."/>
        </authorList>
    </citation>
    <scope>NUCLEOTIDE SEQUENCE [LARGE SCALE GENOMIC DNA]</scope>
    <source>
        <strain evidence="2 5">NCPPB 4350</strain>
    </source>
</reference>
<proteinExistence type="predicted"/>
<evidence type="ECO:0000313" key="4">
    <source>
        <dbReference type="Proteomes" id="UP000237872"/>
    </source>
</evidence>
<evidence type="ECO:0000313" key="5">
    <source>
        <dbReference type="Proteomes" id="UP001637990"/>
    </source>
</evidence>
<evidence type="ECO:0000256" key="1">
    <source>
        <dbReference type="SAM" id="MobiDB-lite"/>
    </source>
</evidence>
<reference evidence="3 4" key="1">
    <citation type="submission" date="2016-08" db="EMBL/GenBank/DDBJ databases">
        <authorList>
            <person name="Seilhamer J.J."/>
        </authorList>
    </citation>
    <scope>NUCLEOTIDE SEQUENCE [LARGE SCALE GENOMIC DNA]</scope>
    <source>
        <strain evidence="3 4">CFBP4690</strain>
    </source>
</reference>
<feature type="region of interest" description="Disordered" evidence="1">
    <location>
        <begin position="18"/>
        <end position="69"/>
    </location>
</feature>
<dbReference type="AlphaFoldDB" id="A0A2S7CXR3"/>
<name>A0A2S7CXR3_9XANT</name>
<keyword evidence="5" id="KW-1185">Reference proteome</keyword>
<organism evidence="3 4">
    <name type="scientific">Xanthomonas codiaei</name>
    <dbReference type="NCBI Taxonomy" id="56463"/>
    <lineage>
        <taxon>Bacteria</taxon>
        <taxon>Pseudomonadati</taxon>
        <taxon>Pseudomonadota</taxon>
        <taxon>Gammaproteobacteria</taxon>
        <taxon>Lysobacterales</taxon>
        <taxon>Lysobacteraceae</taxon>
        <taxon>Xanthomonas</taxon>
    </lineage>
</organism>
<dbReference type="EMBL" id="MDEC01000002">
    <property type="protein sequence ID" value="PPU66382.1"/>
    <property type="molecule type" value="Genomic_DNA"/>
</dbReference>
<dbReference type="RefSeq" id="WP_104539451.1">
    <property type="nucleotide sequence ID" value="NZ_JBJGBS010000018.1"/>
</dbReference>
<dbReference type="OrthoDB" id="6005270at2"/>
<dbReference type="Proteomes" id="UP001637990">
    <property type="component" value="Unassembled WGS sequence"/>
</dbReference>
<comment type="caution">
    <text evidence="3">The sequence shown here is derived from an EMBL/GenBank/DDBJ whole genome shotgun (WGS) entry which is preliminary data.</text>
</comment>
<evidence type="ECO:0000313" key="3">
    <source>
        <dbReference type="EMBL" id="PPU66382.1"/>
    </source>
</evidence>
<accession>A0A2S7CXR3</accession>
<feature type="compositionally biased region" description="Basic and acidic residues" evidence="1">
    <location>
        <begin position="42"/>
        <end position="55"/>
    </location>
</feature>
<dbReference type="EMBL" id="JBJGBS010000018">
    <property type="protein sequence ID" value="MFO3704649.1"/>
    <property type="molecule type" value="Genomic_DNA"/>
</dbReference>
<dbReference type="Proteomes" id="UP000237872">
    <property type="component" value="Unassembled WGS sequence"/>
</dbReference>
<protein>
    <submittedName>
        <fullName evidence="3">Uncharacterized protein</fullName>
    </submittedName>
</protein>